<dbReference type="EMBL" id="JAOQJV010000021">
    <property type="protein sequence ID" value="MCU6700961.1"/>
    <property type="molecule type" value="Genomic_DNA"/>
</dbReference>
<comment type="caution">
    <text evidence="3">The sequence shown here is derived from an EMBL/GenBank/DDBJ whole genome shotgun (WGS) entry which is preliminary data.</text>
</comment>
<protein>
    <recommendedName>
        <fullName evidence="2">Sporulation stage II protein D amidase enhancer LytB N-terminal domain-containing protein</fullName>
    </recommendedName>
</protein>
<name>A0ABT2S8Q1_9FIRM</name>
<feature type="domain" description="Sporulation stage II protein D amidase enhancer LytB N-terminal" evidence="2">
    <location>
        <begin position="52"/>
        <end position="140"/>
    </location>
</feature>
<keyword evidence="1" id="KW-1133">Transmembrane helix</keyword>
<keyword evidence="1" id="KW-0812">Transmembrane</keyword>
<evidence type="ECO:0000256" key="1">
    <source>
        <dbReference type="SAM" id="Phobius"/>
    </source>
</evidence>
<dbReference type="InterPro" id="IPR013693">
    <property type="entry name" value="SpoIID/LytB_N"/>
</dbReference>
<dbReference type="Pfam" id="PF08486">
    <property type="entry name" value="SpoIID"/>
    <property type="match status" value="1"/>
</dbReference>
<keyword evidence="1" id="KW-0472">Membrane</keyword>
<proteinExistence type="predicted"/>
<keyword evidence="4" id="KW-1185">Reference proteome</keyword>
<evidence type="ECO:0000259" key="2">
    <source>
        <dbReference type="Pfam" id="PF08486"/>
    </source>
</evidence>
<reference evidence="3 4" key="1">
    <citation type="journal article" date="2021" name="ISME Commun">
        <title>Automated analysis of genomic sequences facilitates high-throughput and comprehensive description of bacteria.</title>
        <authorList>
            <person name="Hitch T.C.A."/>
        </authorList>
    </citation>
    <scope>NUCLEOTIDE SEQUENCE [LARGE SCALE GENOMIC DNA]</scope>
    <source>
        <strain evidence="3 4">Sanger_02</strain>
    </source>
</reference>
<sequence>MLQKLKRLGSYLIIIVLLPYVITVFMNGQAVPASKTVDTMQVKAERDGKEMDVPLEDYCIGRMAKEIPVSYEKEALRAQAVLVRTTVYTQIKDNGSQTVFNDGYWTNDDMREQWGSGSYRKNYNRLKNAWDDTEGQVLMYGEQLAYVPYCRLTNGNTRDGKEVLGNEDYPYLKIKECPYDIESREQIQTKILDDMEVSVTETDTAGYVTSVQVGDETMSGEEFREKYKLASGSFVLQKYDGKLRVTTRGVGHGLGLSQYSANKMAKDGKTYDEILEYFFEGTELKEVADIVNSTE</sequence>
<organism evidence="3 4">
    <name type="scientific">Dorea ammoniilytica</name>
    <dbReference type="NCBI Taxonomy" id="2981788"/>
    <lineage>
        <taxon>Bacteria</taxon>
        <taxon>Bacillati</taxon>
        <taxon>Bacillota</taxon>
        <taxon>Clostridia</taxon>
        <taxon>Lachnospirales</taxon>
        <taxon>Lachnospiraceae</taxon>
        <taxon>Dorea</taxon>
    </lineage>
</organism>
<gene>
    <name evidence="3" type="ORF">OCV65_12060</name>
</gene>
<evidence type="ECO:0000313" key="3">
    <source>
        <dbReference type="EMBL" id="MCU6700961.1"/>
    </source>
</evidence>
<dbReference type="RefSeq" id="WP_262582250.1">
    <property type="nucleotide sequence ID" value="NZ_JAOQJV010000021.1"/>
</dbReference>
<dbReference type="Proteomes" id="UP001207605">
    <property type="component" value="Unassembled WGS sequence"/>
</dbReference>
<accession>A0ABT2S8Q1</accession>
<feature type="transmembrane region" description="Helical" evidence="1">
    <location>
        <begin position="12"/>
        <end position="31"/>
    </location>
</feature>
<evidence type="ECO:0000313" key="4">
    <source>
        <dbReference type="Proteomes" id="UP001207605"/>
    </source>
</evidence>